<reference evidence="3" key="1">
    <citation type="submission" date="2019-06" db="EMBL/GenBank/DDBJ databases">
        <title>Draft genome sequence of the griseofulvin-producing fungus Xylaria cubensis strain G536.</title>
        <authorList>
            <person name="Mead M.E."/>
            <person name="Raja H.A."/>
            <person name="Steenwyk J.L."/>
            <person name="Knowles S.L."/>
            <person name="Oberlies N.H."/>
            <person name="Rokas A."/>
        </authorList>
    </citation>
    <scope>NUCLEOTIDE SEQUENCE [LARGE SCALE GENOMIC DNA]</scope>
    <source>
        <strain evidence="3">G536</strain>
    </source>
</reference>
<evidence type="ECO:0000313" key="2">
    <source>
        <dbReference type="EMBL" id="TRX96313.1"/>
    </source>
</evidence>
<name>A0A553I801_9PEZI</name>
<accession>A0A553I801</accession>
<dbReference type="EMBL" id="VFLP01000011">
    <property type="protein sequence ID" value="TRX96313.1"/>
    <property type="molecule type" value="Genomic_DNA"/>
</dbReference>
<dbReference type="InterPro" id="IPR001810">
    <property type="entry name" value="F-box_dom"/>
</dbReference>
<dbReference type="Pfam" id="PF12937">
    <property type="entry name" value="F-box-like"/>
    <property type="match status" value="1"/>
</dbReference>
<proteinExistence type="predicted"/>
<evidence type="ECO:0000259" key="1">
    <source>
        <dbReference type="PROSITE" id="PS50181"/>
    </source>
</evidence>
<organism evidence="2 3">
    <name type="scientific">Xylaria flabelliformis</name>
    <dbReference type="NCBI Taxonomy" id="2512241"/>
    <lineage>
        <taxon>Eukaryota</taxon>
        <taxon>Fungi</taxon>
        <taxon>Dikarya</taxon>
        <taxon>Ascomycota</taxon>
        <taxon>Pezizomycotina</taxon>
        <taxon>Sordariomycetes</taxon>
        <taxon>Xylariomycetidae</taxon>
        <taxon>Xylariales</taxon>
        <taxon>Xylariaceae</taxon>
        <taxon>Xylaria</taxon>
    </lineage>
</organism>
<evidence type="ECO:0000313" key="3">
    <source>
        <dbReference type="Proteomes" id="UP000319160"/>
    </source>
</evidence>
<protein>
    <recommendedName>
        <fullName evidence="1">F-box domain-containing protein</fullName>
    </recommendedName>
</protein>
<dbReference type="InterPro" id="IPR036047">
    <property type="entry name" value="F-box-like_dom_sf"/>
</dbReference>
<gene>
    <name evidence="2" type="ORF">FHL15_002585</name>
</gene>
<dbReference type="Proteomes" id="UP000319160">
    <property type="component" value="Unassembled WGS sequence"/>
</dbReference>
<dbReference type="SUPFAM" id="SSF81383">
    <property type="entry name" value="F-box domain"/>
    <property type="match status" value="1"/>
</dbReference>
<dbReference type="STRING" id="2512241.A0A553I801"/>
<comment type="caution">
    <text evidence="2">The sequence shown here is derived from an EMBL/GenBank/DDBJ whole genome shotgun (WGS) entry which is preliminary data.</text>
</comment>
<dbReference type="PROSITE" id="PS50181">
    <property type="entry name" value="FBOX"/>
    <property type="match status" value="1"/>
</dbReference>
<dbReference type="AlphaFoldDB" id="A0A553I801"/>
<sequence>MEPLKRALHLPHVVKFPWHQSCSKAYLLQLPIELIHLINSFLTPVDLALLSLTCRSLRIILKDYTNTAQLSHDERGSYLYYRARALPKVWACWDCKKFHPILKYDVPACFNERSSCRIACQRGEGRMWADGMDNRNFNNQIRFSHRHIQLALKYTRLQQRKYNSYLQALLAPHHNLWFGGSREIPLKTHYSVYPKLVAGHDGNLRFMTLSTWRYYTEGRDISYWEIGYQQICPHLHMNVHGLQFGRHGPWVILENAFLRTLKGRGDGTGSCGRCGMDFRARLGPSYLEFHVWQDFGPEGPPINYGHFSWPAYSEMKKMDCDHPETPHEPGTIRKLYELEAPEEEHRLSITAFPRISSMRRAWRNWNPTLDIWKAYQECEEWWEAQQEKRWERRRQRNAPPLQESGGEW</sequence>
<dbReference type="OrthoDB" id="3766406at2759"/>
<keyword evidence="3" id="KW-1185">Reference proteome</keyword>
<feature type="domain" description="F-box" evidence="1">
    <location>
        <begin position="24"/>
        <end position="70"/>
    </location>
</feature>